<comment type="caution">
    <text evidence="3">The sequence shown here is derived from an EMBL/GenBank/DDBJ whole genome shotgun (WGS) entry which is preliminary data.</text>
</comment>
<gene>
    <name evidence="3" type="ORF">OL497_19710</name>
</gene>
<dbReference type="Pfam" id="PF01979">
    <property type="entry name" value="Amidohydro_1"/>
    <property type="match status" value="1"/>
</dbReference>
<name>A0ABT3IQ97_9BACT</name>
<dbReference type="PANTHER" id="PTHR43135">
    <property type="entry name" value="ALPHA-D-RIBOSE 1-METHYLPHOSPHONATE 5-TRIPHOSPHATE DIPHOSPHATASE"/>
    <property type="match status" value="1"/>
</dbReference>
<dbReference type="Proteomes" id="UP001207742">
    <property type="component" value="Unassembled WGS sequence"/>
</dbReference>
<dbReference type="EMBL" id="JAPDNS010000002">
    <property type="protein sequence ID" value="MCW3486138.1"/>
    <property type="molecule type" value="Genomic_DNA"/>
</dbReference>
<evidence type="ECO:0000256" key="1">
    <source>
        <dbReference type="SAM" id="SignalP"/>
    </source>
</evidence>
<protein>
    <submittedName>
        <fullName evidence="3">Amidohydrolase family protein</fullName>
    </submittedName>
</protein>
<accession>A0ABT3IQ97</accession>
<feature type="chain" id="PRO_5045367622" evidence="1">
    <location>
        <begin position="22"/>
        <end position="421"/>
    </location>
</feature>
<keyword evidence="1" id="KW-0732">Signal</keyword>
<dbReference type="SUPFAM" id="SSF51556">
    <property type="entry name" value="Metallo-dependent hydrolases"/>
    <property type="match status" value="1"/>
</dbReference>
<organism evidence="3 4">
    <name type="scientific">Chitinophaga nivalis</name>
    <dbReference type="NCBI Taxonomy" id="2991709"/>
    <lineage>
        <taxon>Bacteria</taxon>
        <taxon>Pseudomonadati</taxon>
        <taxon>Bacteroidota</taxon>
        <taxon>Chitinophagia</taxon>
        <taxon>Chitinophagales</taxon>
        <taxon>Chitinophagaceae</taxon>
        <taxon>Chitinophaga</taxon>
    </lineage>
</organism>
<keyword evidence="4" id="KW-1185">Reference proteome</keyword>
<dbReference type="RefSeq" id="WP_264732953.1">
    <property type="nucleotide sequence ID" value="NZ_JAPDNR010000001.1"/>
</dbReference>
<dbReference type="PANTHER" id="PTHR43135:SF3">
    <property type="entry name" value="ALPHA-D-RIBOSE 1-METHYLPHOSPHONATE 5-TRIPHOSPHATE DIPHOSPHATASE"/>
    <property type="match status" value="1"/>
</dbReference>
<evidence type="ECO:0000313" key="3">
    <source>
        <dbReference type="EMBL" id="MCW3486138.1"/>
    </source>
</evidence>
<reference evidence="3 4" key="1">
    <citation type="submission" date="2022-10" db="EMBL/GenBank/DDBJ databases">
        <title>Chitinophaga nivalis PC15 sp. nov., isolated from Pyeongchang county, South Korea.</title>
        <authorList>
            <person name="Trinh H.N."/>
        </authorList>
    </citation>
    <scope>NUCLEOTIDE SEQUENCE [LARGE SCALE GENOMIC DNA]</scope>
    <source>
        <strain evidence="3 4">PC14</strain>
    </source>
</reference>
<dbReference type="SUPFAM" id="SSF51338">
    <property type="entry name" value="Composite domain of metallo-dependent hydrolases"/>
    <property type="match status" value="1"/>
</dbReference>
<dbReference type="Gene3D" id="2.30.40.10">
    <property type="entry name" value="Urease, subunit C, domain 1"/>
    <property type="match status" value="1"/>
</dbReference>
<dbReference type="InterPro" id="IPR011059">
    <property type="entry name" value="Metal-dep_hydrolase_composite"/>
</dbReference>
<proteinExistence type="predicted"/>
<evidence type="ECO:0000313" key="4">
    <source>
        <dbReference type="Proteomes" id="UP001207742"/>
    </source>
</evidence>
<evidence type="ECO:0000259" key="2">
    <source>
        <dbReference type="Pfam" id="PF01979"/>
    </source>
</evidence>
<dbReference type="InterPro" id="IPR051781">
    <property type="entry name" value="Metallo-dep_Hydrolase"/>
</dbReference>
<sequence length="421" mass="45935">MKKHVFIYTIALVLNSLATMAQEATLPAPPQDKPIYLTNATIHVGNGQVIPNGSIAFQQGKITAIGTGIAAPPGATIRDLGGQHLYPGLIAPATQVGLVEVDRERPTMDYRETGPYNPSVRAVVAYNTDSRIINTLRSNGVLLAHIVPQGELFAGTSAVMQLDAWDWQDAAYKAEAGQHFYIPRPYPGMPAAAVLEQLEEARTFLREAKAYLSSQQHSVVNLKFEALQSLFKKEQPLFVHATLVQEMMLAVGLAKEFDISVVIVGGADAWMIADLLKQQQIAVILQPAHSLPLTADDPIDQPYKTAGQLQRAGVLFAISDNGYWRQRNLMFQAGTASAYGLSKEEALSAITLNAAKILGIAHQTGSLETGKDANIVVSKGDLLDMRSNQVTLAFIQGREIDLNDKHKMLYEKYKTKYGITR</sequence>
<dbReference type="InterPro" id="IPR006680">
    <property type="entry name" value="Amidohydro-rel"/>
</dbReference>
<dbReference type="InterPro" id="IPR032466">
    <property type="entry name" value="Metal_Hydrolase"/>
</dbReference>
<feature type="signal peptide" evidence="1">
    <location>
        <begin position="1"/>
        <end position="21"/>
    </location>
</feature>
<feature type="domain" description="Amidohydrolase-related" evidence="2">
    <location>
        <begin position="336"/>
        <end position="398"/>
    </location>
</feature>
<dbReference type="Gene3D" id="3.20.20.140">
    <property type="entry name" value="Metal-dependent hydrolases"/>
    <property type="match status" value="1"/>
</dbReference>